<dbReference type="RefSeq" id="WP_012177918.1">
    <property type="nucleotide sequence ID" value="NC_009952.1"/>
</dbReference>
<feature type="transmembrane region" description="Helical" evidence="9">
    <location>
        <begin position="149"/>
        <end position="168"/>
    </location>
</feature>
<dbReference type="PANTHER" id="PTHR43744:SF8">
    <property type="entry name" value="SN-GLYCEROL-3-PHOSPHATE TRANSPORT SYSTEM PERMEASE PROTEIN UGPE"/>
    <property type="match status" value="1"/>
</dbReference>
<evidence type="ECO:0000256" key="7">
    <source>
        <dbReference type="ARBA" id="ARBA00022989"/>
    </source>
</evidence>
<evidence type="ECO:0000256" key="9">
    <source>
        <dbReference type="RuleBase" id="RU363032"/>
    </source>
</evidence>
<evidence type="ECO:0000256" key="10">
    <source>
        <dbReference type="RuleBase" id="RU363056"/>
    </source>
</evidence>
<evidence type="ECO:0000256" key="3">
    <source>
        <dbReference type="ARBA" id="ARBA00020515"/>
    </source>
</evidence>
<proteinExistence type="inferred from homology"/>
<keyword evidence="5 10" id="KW-1003">Cell membrane</keyword>
<evidence type="ECO:0000259" key="11">
    <source>
        <dbReference type="PROSITE" id="PS50928"/>
    </source>
</evidence>
<protein>
    <recommendedName>
        <fullName evidence="3 10">sn-glycerol-3-phosphate transport system permease protein UgpE</fullName>
    </recommendedName>
</protein>
<evidence type="ECO:0000256" key="2">
    <source>
        <dbReference type="ARBA" id="ARBA00011557"/>
    </source>
</evidence>
<comment type="similarity">
    <text evidence="9">Belongs to the binding-protein-dependent transport system permease family.</text>
</comment>
<evidence type="ECO:0000256" key="4">
    <source>
        <dbReference type="ARBA" id="ARBA00022448"/>
    </source>
</evidence>
<feature type="domain" description="ABC transmembrane type-1" evidence="11">
    <location>
        <begin position="77"/>
        <end position="268"/>
    </location>
</feature>
<keyword evidence="8 9" id="KW-0472">Membrane</keyword>
<dbReference type="PANTHER" id="PTHR43744">
    <property type="entry name" value="ABC TRANSPORTER PERMEASE PROTEIN MG189-RELATED-RELATED"/>
    <property type="match status" value="1"/>
</dbReference>
<name>A8LID4_DINSH</name>
<evidence type="ECO:0000256" key="8">
    <source>
        <dbReference type="ARBA" id="ARBA00023136"/>
    </source>
</evidence>
<evidence type="ECO:0000256" key="6">
    <source>
        <dbReference type="ARBA" id="ARBA00022692"/>
    </source>
</evidence>
<dbReference type="PROSITE" id="PS50928">
    <property type="entry name" value="ABC_TM1"/>
    <property type="match status" value="1"/>
</dbReference>
<keyword evidence="7 9" id="KW-1133">Transmembrane helix</keyword>
<keyword evidence="10" id="KW-0997">Cell inner membrane</keyword>
<dbReference type="InterPro" id="IPR000515">
    <property type="entry name" value="MetI-like"/>
</dbReference>
<dbReference type="GO" id="GO:0005886">
    <property type="term" value="C:plasma membrane"/>
    <property type="evidence" value="ECO:0007669"/>
    <property type="project" value="UniProtKB-SubCell"/>
</dbReference>
<dbReference type="STRING" id="398580.Dshi_1246"/>
<evidence type="ECO:0000256" key="5">
    <source>
        <dbReference type="ARBA" id="ARBA00022475"/>
    </source>
</evidence>
<feature type="transmembrane region" description="Helical" evidence="9">
    <location>
        <begin position="21"/>
        <end position="40"/>
    </location>
</feature>
<evidence type="ECO:0000313" key="13">
    <source>
        <dbReference type="Proteomes" id="UP000006833"/>
    </source>
</evidence>
<dbReference type="KEGG" id="dsh:Dshi_1246"/>
<dbReference type="HOGENOM" id="CLU_016047_1_2_5"/>
<gene>
    <name evidence="10" type="primary">ugpE</name>
    <name evidence="12" type="ordered locus">Dshi_1246</name>
</gene>
<dbReference type="SUPFAM" id="SSF161098">
    <property type="entry name" value="MetI-like"/>
    <property type="match status" value="1"/>
</dbReference>
<dbReference type="EMBL" id="CP000830">
    <property type="protein sequence ID" value="ABV92988.1"/>
    <property type="molecule type" value="Genomic_DNA"/>
</dbReference>
<feature type="transmembrane region" description="Helical" evidence="9">
    <location>
        <begin position="76"/>
        <end position="104"/>
    </location>
</feature>
<keyword evidence="13" id="KW-1185">Reference proteome</keyword>
<dbReference type="Pfam" id="PF00528">
    <property type="entry name" value="BPD_transp_1"/>
    <property type="match status" value="1"/>
</dbReference>
<dbReference type="OrthoDB" id="9815445at2"/>
<feature type="transmembrane region" description="Helical" evidence="9">
    <location>
        <begin position="245"/>
        <end position="267"/>
    </location>
</feature>
<dbReference type="CDD" id="cd06261">
    <property type="entry name" value="TM_PBP2"/>
    <property type="match status" value="1"/>
</dbReference>
<feature type="transmembrane region" description="Helical" evidence="9">
    <location>
        <begin position="189"/>
        <end position="214"/>
    </location>
</feature>
<dbReference type="Gene3D" id="1.10.3720.10">
    <property type="entry name" value="MetI-like"/>
    <property type="match status" value="1"/>
</dbReference>
<dbReference type="GO" id="GO:0055085">
    <property type="term" value="P:transmembrane transport"/>
    <property type="evidence" value="ECO:0007669"/>
    <property type="project" value="InterPro"/>
</dbReference>
<comment type="subcellular location">
    <subcellularLocation>
        <location evidence="10">Cell inner membrane</location>
        <topology evidence="10">Multi-pass membrane protein</topology>
    </subcellularLocation>
    <subcellularLocation>
        <location evidence="1 9">Cell membrane</location>
        <topology evidence="1 9">Multi-pass membrane protein</topology>
    </subcellularLocation>
</comment>
<evidence type="ECO:0000256" key="1">
    <source>
        <dbReference type="ARBA" id="ARBA00004651"/>
    </source>
</evidence>
<dbReference type="Proteomes" id="UP000006833">
    <property type="component" value="Chromosome"/>
</dbReference>
<reference evidence="13" key="1">
    <citation type="journal article" date="2010" name="ISME J.">
        <title>The complete genome sequence of the algal symbiont Dinoroseobacter shibae: a hitchhiker's guide to life in the sea.</title>
        <authorList>
            <person name="Wagner-Dobler I."/>
            <person name="Ballhausen B."/>
            <person name="Berger M."/>
            <person name="Brinkhoff T."/>
            <person name="Buchholz I."/>
            <person name="Bunk B."/>
            <person name="Cypionka H."/>
            <person name="Daniel R."/>
            <person name="Drepper T."/>
            <person name="Gerdts G."/>
            <person name="Hahnke S."/>
            <person name="Han C."/>
            <person name="Jahn D."/>
            <person name="Kalhoefer D."/>
            <person name="Kiss H."/>
            <person name="Klenk H.P."/>
            <person name="Kyrpides N."/>
            <person name="Liebl W."/>
            <person name="Liesegang H."/>
            <person name="Meincke L."/>
            <person name="Pati A."/>
            <person name="Petersen J."/>
            <person name="Piekarski T."/>
            <person name="Pommerenke C."/>
            <person name="Pradella S."/>
            <person name="Pukall R."/>
            <person name="Rabus R."/>
            <person name="Stackebrandt E."/>
            <person name="Thole S."/>
            <person name="Thompson L."/>
            <person name="Tielen P."/>
            <person name="Tomasch J."/>
            <person name="von Jan M."/>
            <person name="Wanphrut N."/>
            <person name="Wichels A."/>
            <person name="Zech H."/>
            <person name="Simon M."/>
        </authorList>
    </citation>
    <scope>NUCLEOTIDE SEQUENCE [LARGE SCALE GENOMIC DNA]</scope>
    <source>
        <strain evidence="13">DSM 16493 / NCIMB 14021 / DFL 12</strain>
    </source>
</reference>
<feature type="transmembrane region" description="Helical" evidence="9">
    <location>
        <begin position="111"/>
        <end position="129"/>
    </location>
</feature>
<keyword evidence="4 9" id="KW-0813">Transport</keyword>
<keyword evidence="6 9" id="KW-0812">Transmembrane</keyword>
<organism evidence="12 13">
    <name type="scientific">Dinoroseobacter shibae (strain DSM 16493 / NCIMB 14021 / DFL 12)</name>
    <dbReference type="NCBI Taxonomy" id="398580"/>
    <lineage>
        <taxon>Bacteria</taxon>
        <taxon>Pseudomonadati</taxon>
        <taxon>Pseudomonadota</taxon>
        <taxon>Alphaproteobacteria</taxon>
        <taxon>Rhodobacterales</taxon>
        <taxon>Roseobacteraceae</taxon>
        <taxon>Dinoroseobacter</taxon>
    </lineage>
</organism>
<comment type="subunit">
    <text evidence="2 10">The complex is composed of two ATP-binding proteins (UgpC), two transmembrane proteins (UgpA and UgpE) and a solute-binding protein (UgpB).</text>
</comment>
<comment type="function">
    <text evidence="10">Part of the ABC transporter complex UgpBAEC involved in sn-glycerol-3-phosphate (G3P) import. Probably responsible for the translocation of the substrate across the membrane.</text>
</comment>
<dbReference type="eggNOG" id="COG0395">
    <property type="taxonomic scope" value="Bacteria"/>
</dbReference>
<evidence type="ECO:0000313" key="12">
    <source>
        <dbReference type="EMBL" id="ABV92988.1"/>
    </source>
</evidence>
<sequence>MFPRPIEKAPRAAQLTYQGMIPLALILWLLPLIAVAIFSVKPAGDFAAGNYWGWPAEFAGFENYARVFTDSEMPRYILNSFMITIPTVIGAVALSCMTGFALGIYRFRGNLLIFFMFIAGNFVPFQILMVPVRDLTVDMGLYNTKTGLVLFHIAFQTGFCTLFMRNFIRALPYELIEAARVEGVAEWRIFWFVVLPLMKPAIAALSVLIFTFIWNDYFWAVVLTQGPNAQPVTAGITSFNAQFGIAYNMLSAGSLIAALPPVMMFFLMQKHFIAGLTLGAVK</sequence>
<accession>A8LID4</accession>
<dbReference type="InterPro" id="IPR035906">
    <property type="entry name" value="MetI-like_sf"/>
</dbReference>
<dbReference type="AlphaFoldDB" id="A8LID4"/>